<comment type="caution">
    <text evidence="6">The sequence shown here is derived from an EMBL/GenBank/DDBJ whole genome shotgun (WGS) entry which is preliminary data.</text>
</comment>
<keyword evidence="2" id="KW-0418">Kinase</keyword>
<dbReference type="Proteomes" id="UP001183648">
    <property type="component" value="Unassembled WGS sequence"/>
</dbReference>
<keyword evidence="3" id="KW-0805">Transcription regulation</keyword>
<dbReference type="InterPro" id="IPR012074">
    <property type="entry name" value="GAF_ANTAR"/>
</dbReference>
<evidence type="ECO:0000313" key="7">
    <source>
        <dbReference type="Proteomes" id="UP001183648"/>
    </source>
</evidence>
<dbReference type="SUPFAM" id="SSF52172">
    <property type="entry name" value="CheY-like"/>
    <property type="match status" value="1"/>
</dbReference>
<dbReference type="InterPro" id="IPR005561">
    <property type="entry name" value="ANTAR"/>
</dbReference>
<evidence type="ECO:0000259" key="5">
    <source>
        <dbReference type="PROSITE" id="PS50921"/>
    </source>
</evidence>
<dbReference type="PIRSF" id="PIRSF036625">
    <property type="entry name" value="GAF_ANTAR"/>
    <property type="match status" value="1"/>
</dbReference>
<dbReference type="Gene3D" id="3.30.450.40">
    <property type="match status" value="1"/>
</dbReference>
<keyword evidence="7" id="KW-1185">Reference proteome</keyword>
<evidence type="ECO:0000256" key="3">
    <source>
        <dbReference type="ARBA" id="ARBA00023015"/>
    </source>
</evidence>
<gene>
    <name evidence="6" type="ORF">J2S63_002994</name>
</gene>
<keyword evidence="1" id="KW-0808">Transferase</keyword>
<dbReference type="InterPro" id="IPR003018">
    <property type="entry name" value="GAF"/>
</dbReference>
<dbReference type="InterPro" id="IPR011006">
    <property type="entry name" value="CheY-like_superfamily"/>
</dbReference>
<evidence type="ECO:0000313" key="6">
    <source>
        <dbReference type="EMBL" id="MDR7363441.1"/>
    </source>
</evidence>
<dbReference type="SMART" id="SM01012">
    <property type="entry name" value="ANTAR"/>
    <property type="match status" value="1"/>
</dbReference>
<dbReference type="PROSITE" id="PS50921">
    <property type="entry name" value="ANTAR"/>
    <property type="match status" value="1"/>
</dbReference>
<dbReference type="RefSeq" id="WP_310303853.1">
    <property type="nucleotide sequence ID" value="NZ_BAAAPS010000003.1"/>
</dbReference>
<dbReference type="Pfam" id="PF03861">
    <property type="entry name" value="ANTAR"/>
    <property type="match status" value="1"/>
</dbReference>
<dbReference type="Gene3D" id="1.10.10.10">
    <property type="entry name" value="Winged helix-like DNA-binding domain superfamily/Winged helix DNA-binding domain"/>
    <property type="match status" value="1"/>
</dbReference>
<proteinExistence type="predicted"/>
<dbReference type="Pfam" id="PF13185">
    <property type="entry name" value="GAF_2"/>
    <property type="match status" value="1"/>
</dbReference>
<evidence type="ECO:0000256" key="2">
    <source>
        <dbReference type="ARBA" id="ARBA00022777"/>
    </source>
</evidence>
<protein>
    <submittedName>
        <fullName evidence="6">GAF domain-containing protein</fullName>
    </submittedName>
</protein>
<keyword evidence="4" id="KW-0804">Transcription</keyword>
<dbReference type="EMBL" id="JAVDYG010000001">
    <property type="protein sequence ID" value="MDR7363441.1"/>
    <property type="molecule type" value="Genomic_DNA"/>
</dbReference>
<evidence type="ECO:0000256" key="4">
    <source>
        <dbReference type="ARBA" id="ARBA00023163"/>
    </source>
</evidence>
<feature type="domain" description="ANTAR" evidence="5">
    <location>
        <begin position="161"/>
        <end position="222"/>
    </location>
</feature>
<accession>A0ABU2BYG8</accession>
<dbReference type="InterPro" id="IPR036388">
    <property type="entry name" value="WH-like_DNA-bd_sf"/>
</dbReference>
<reference evidence="6 7" key="1">
    <citation type="submission" date="2023-07" db="EMBL/GenBank/DDBJ databases">
        <title>Sequencing the genomes of 1000 actinobacteria strains.</title>
        <authorList>
            <person name="Klenk H.-P."/>
        </authorList>
    </citation>
    <scope>NUCLEOTIDE SEQUENCE [LARGE SCALE GENOMIC DNA]</scope>
    <source>
        <strain evidence="6 7">DSM 19426</strain>
    </source>
</reference>
<sequence length="235" mass="25098">MATQHDAALLAQLASHLRAGDDDPPLTARRVAESALEVVPEADHASITVRRGRGRFISLGSTSELAVRADEAQYALREGPCVDAIEEADFFRSGDIGADERWPAWGPEAAALGLRSLLSVQLLTQGEPMGALNFYAEQKGRFADRDVVDLAALYATHAALALTAVEQLSGLETAMTSRHTIGLAQGIFMERYGLGPDQAFALLQRMSSTTNVKLRDVAAEVVAERADAPQEAGQA</sequence>
<evidence type="ECO:0000256" key="1">
    <source>
        <dbReference type="ARBA" id="ARBA00022679"/>
    </source>
</evidence>
<name>A0ABU2BYG8_9ACTN</name>
<organism evidence="6 7">
    <name type="scientific">Nocardioides marmoribigeumensis</name>
    <dbReference type="NCBI Taxonomy" id="433649"/>
    <lineage>
        <taxon>Bacteria</taxon>
        <taxon>Bacillati</taxon>
        <taxon>Actinomycetota</taxon>
        <taxon>Actinomycetes</taxon>
        <taxon>Propionibacteriales</taxon>
        <taxon>Nocardioidaceae</taxon>
        <taxon>Nocardioides</taxon>
    </lineage>
</organism>
<dbReference type="SUPFAM" id="SSF55781">
    <property type="entry name" value="GAF domain-like"/>
    <property type="match status" value="1"/>
</dbReference>
<dbReference type="InterPro" id="IPR029016">
    <property type="entry name" value="GAF-like_dom_sf"/>
</dbReference>